<feature type="compositionally biased region" description="Polar residues" evidence="1">
    <location>
        <begin position="1301"/>
        <end position="1310"/>
    </location>
</feature>
<feature type="compositionally biased region" description="Basic and acidic residues" evidence="1">
    <location>
        <begin position="1149"/>
        <end position="1160"/>
    </location>
</feature>
<reference evidence="2" key="2">
    <citation type="submission" date="2025-08" db="UniProtKB">
        <authorList>
            <consortium name="Ensembl"/>
        </authorList>
    </citation>
    <scope>IDENTIFICATION</scope>
</reference>
<feature type="compositionally biased region" description="Low complexity" evidence="1">
    <location>
        <begin position="237"/>
        <end position="254"/>
    </location>
</feature>
<feature type="region of interest" description="Disordered" evidence="1">
    <location>
        <begin position="173"/>
        <end position="316"/>
    </location>
</feature>
<feature type="compositionally biased region" description="Polar residues" evidence="1">
    <location>
        <begin position="643"/>
        <end position="658"/>
    </location>
</feature>
<feature type="region of interest" description="Disordered" evidence="1">
    <location>
        <begin position="333"/>
        <end position="353"/>
    </location>
</feature>
<dbReference type="InParanoid" id="A0A4W6C0J3"/>
<feature type="compositionally biased region" description="Basic and acidic residues" evidence="1">
    <location>
        <begin position="1370"/>
        <end position="1384"/>
    </location>
</feature>
<feature type="compositionally biased region" description="Basic residues" evidence="1">
    <location>
        <begin position="73"/>
        <end position="91"/>
    </location>
</feature>
<evidence type="ECO:0008006" key="4">
    <source>
        <dbReference type="Google" id="ProtNLM"/>
    </source>
</evidence>
<feature type="compositionally biased region" description="Basic and acidic residues" evidence="1">
    <location>
        <begin position="1316"/>
        <end position="1337"/>
    </location>
</feature>
<feature type="compositionally biased region" description="Low complexity" evidence="1">
    <location>
        <begin position="778"/>
        <end position="790"/>
    </location>
</feature>
<feature type="compositionally biased region" description="Polar residues" evidence="1">
    <location>
        <begin position="917"/>
        <end position="939"/>
    </location>
</feature>
<accession>A0A4W6C0J3</accession>
<feature type="compositionally biased region" description="Low complexity" evidence="1">
    <location>
        <begin position="191"/>
        <end position="204"/>
    </location>
</feature>
<feature type="compositionally biased region" description="Basic and acidic residues" evidence="1">
    <location>
        <begin position="1421"/>
        <end position="1451"/>
    </location>
</feature>
<feature type="compositionally biased region" description="Basic and acidic residues" evidence="1">
    <location>
        <begin position="1688"/>
        <end position="1697"/>
    </location>
</feature>
<feature type="compositionally biased region" description="Basic residues" evidence="1">
    <location>
        <begin position="1823"/>
        <end position="1833"/>
    </location>
</feature>
<feature type="compositionally biased region" description="Basic and acidic residues" evidence="1">
    <location>
        <begin position="16"/>
        <end position="32"/>
    </location>
</feature>
<dbReference type="FunCoup" id="A0A4W6C0J3">
    <property type="interactions" value="12"/>
</dbReference>
<feature type="compositionally biased region" description="Acidic residues" evidence="1">
    <location>
        <begin position="1406"/>
        <end position="1415"/>
    </location>
</feature>
<feature type="compositionally biased region" description="Basic and acidic residues" evidence="1">
    <location>
        <begin position="218"/>
        <end position="234"/>
    </location>
</feature>
<keyword evidence="3" id="KW-1185">Reference proteome</keyword>
<protein>
    <recommendedName>
        <fullName evidence="4">DUF4592 domain-containing protein</fullName>
    </recommendedName>
</protein>
<feature type="compositionally biased region" description="Basic and acidic residues" evidence="1">
    <location>
        <begin position="1554"/>
        <end position="1568"/>
    </location>
</feature>
<feature type="compositionally biased region" description="Basic and acidic residues" evidence="1">
    <location>
        <begin position="1535"/>
        <end position="1544"/>
    </location>
</feature>
<feature type="compositionally biased region" description="Basic and acidic residues" evidence="1">
    <location>
        <begin position="334"/>
        <end position="347"/>
    </location>
</feature>
<feature type="compositionally biased region" description="Basic and acidic residues" evidence="1">
    <location>
        <begin position="606"/>
        <end position="620"/>
    </location>
</feature>
<evidence type="ECO:0000256" key="1">
    <source>
        <dbReference type="SAM" id="MobiDB-lite"/>
    </source>
</evidence>
<feature type="region of interest" description="Disordered" evidence="1">
    <location>
        <begin position="1773"/>
        <end position="1846"/>
    </location>
</feature>
<organism evidence="2 3">
    <name type="scientific">Lates calcarifer</name>
    <name type="common">Barramundi</name>
    <name type="synonym">Holocentrus calcarifer</name>
    <dbReference type="NCBI Taxonomy" id="8187"/>
    <lineage>
        <taxon>Eukaryota</taxon>
        <taxon>Metazoa</taxon>
        <taxon>Chordata</taxon>
        <taxon>Craniata</taxon>
        <taxon>Vertebrata</taxon>
        <taxon>Euteleostomi</taxon>
        <taxon>Actinopterygii</taxon>
        <taxon>Neopterygii</taxon>
        <taxon>Teleostei</taxon>
        <taxon>Neoteleostei</taxon>
        <taxon>Acanthomorphata</taxon>
        <taxon>Carangaria</taxon>
        <taxon>Carangaria incertae sedis</taxon>
        <taxon>Centropomidae</taxon>
        <taxon>Lates</taxon>
    </lineage>
</organism>
<feature type="compositionally biased region" description="Basic and acidic residues" evidence="1">
    <location>
        <begin position="1582"/>
        <end position="1596"/>
    </location>
</feature>
<feature type="region of interest" description="Disordered" evidence="1">
    <location>
        <begin position="1301"/>
        <end position="1339"/>
    </location>
</feature>
<dbReference type="STRING" id="8187.ENSLCAP00010006896"/>
<feature type="compositionally biased region" description="Polar residues" evidence="1">
    <location>
        <begin position="1788"/>
        <end position="1807"/>
    </location>
</feature>
<sequence length="1846" mass="200932">MSKSGTLKVKNLFKLKSPDKENKERKQSESLKDGAATSPRDKSGTLPASPGPFSPGDSATLPDDVLPISPKEKKGKRLLPFRLKRKKSKRKTGGEVFFPETDELDSFNSHLSYDQMSVSTECSFRTESDWDPHSESTSMISFDMALHSPSSPSKFFKNSEEKKGVFDRLSSFFSSKRKKSRQHSDTSNDASYPSSPLSPCSPQPQREDGLKTPTPSQSDRELTGPHYDETRTEAESSDSLSQGSGPSASSVVSLTGDADLPFADSNSSSQSSVREVKVCRVSTASSDRNSGNVTPTTLDLATSVHPSADSSSELSFTESVVEEVSKRLQVNLEENVHKDTDGPKEDSTVSPTTVMALKTPLPKTAEGPKSPNLTSISLASKKSCVKVGEKGHSTALTGIKLGSQSSTSHIITTKQEDENSLDSLATICSHSPEREKIPRGDSPVQLHKAIWVETHLGEEEEEGGREEEGEKQEDIMKEGKEDFRADSPPVLAVPVTVIPEDESVTQDTVDSPSTPSETLPPSGSSPESAISLAPATGEFQTTLVQPEEPDTGIDSKQSSLREKRRSRDTRVTRKTVNLPSKNKIFAQKVYVSSEPSLDGNEPTGEECSRDSTSKISDTTEVKQLPSLQNNDNNAELKEANLEPITTTDETTVSGTNTPEPVVKDKTDSEASDFDDTSVSSDMYKAKSQVLGSGLRDQETNLATPSKRGLKATAESRHTTASGAKTPSSAAGSKAKNVTTKAKSCVEGTKVGTSSDTPLQREHSNEKTITKLPTLKDQSTSGSSSPATSKSKIPKRSASDVDVKSPVTPDKTLGADVLVVTSKLQKQPRTKESLKSPVTTTKASRKPSFEEAKGGKSVSGDISPTKTTHKTGTKLIKEKSDEDIGSVNLVNGMERDYRDSSVETGHPPDKESTDVKKQQQSHLENKASSASKTRLPISSPTRKRNDNVTQTSGTSHKKISSGQTDSDKPKSPDQQNLPPGERPGSGVLLSESPKKGGMLSTRPSKHLSKKSISHEENDTPTSCVSPPSTKQEKTVSLRLSKQSENIKQHQKSPVKDSADPLLSVSKLPTRGQRGSSKVKLKKNSLTENSASASTSKQDSDQSTNTETVVKASDSIVADHVKDSANDDRFKFESMSTEEEEHTETNSTSEMKVELKETRELESITSPATEEISKIQPTQNNDVIIAAEAKLLPGSEVVKAIPGHAVTDVNNAEMESQGSQHKVKQQAKMEFSPDHTTQEKQTLLLQQNPPEEVDVPRQKDVTDMSAKPVVGNSIHCDIMTQSDEEALTPDNVSIVSVDANLASTEEQNNKLPSTLGKDSAKNGEVVEKSKEAIGRKPPETLDIQTETLTVCELPKNVENELDKEPLLLAGEFERQAKDSKSNEKLNDAAVDSTDSQSSCKKELKGITIEDEAEEEITLYDLSSEEKRLQPDSREEPETVVTDVHEEKTTEVEQARNVPHETAASAVDTKHECELLLKDNEESSVKDMQREEKQMMASTVKNEQESKLLLTKDEVKNSNINEEGKDADSVKESQTLEIKAKTTESKHPNSNLELEPETVKTKSLEKTKESQTMDTTQELNSTSDSAKDAKGNTETRDSSMKGLNETPTVNANSEVSNQQNQKPVVVSDQDGDISHRHSQEQETKTVTKESVETTEDTKLPEKSSISTTEKVVSKSDMVQKEKNLIAESAQDENKVTKQEDQQINASKRGVKQESELISVKDASSKKVGGEQKDKSTVVLDKISISADAQKNEDIKEKIKTDSGLKQEMQTLRMENILNTRDLQKPTKPPLNGSSFLPATGKLSTPSQSLQLKKESPSSWLDVEHHQKQKKEHKKRLNASASEDESLESG</sequence>
<feature type="compositionally biased region" description="Polar residues" evidence="1">
    <location>
        <begin position="1082"/>
        <end position="1106"/>
    </location>
</feature>
<dbReference type="GeneTree" id="ENSGT00970000197179"/>
<feature type="compositionally biased region" description="Polar residues" evidence="1">
    <location>
        <begin position="1018"/>
        <end position="1028"/>
    </location>
</feature>
<feature type="compositionally biased region" description="Basic and acidic residues" evidence="1">
    <location>
        <begin position="892"/>
        <end position="916"/>
    </location>
</feature>
<feature type="region of interest" description="Disordered" evidence="1">
    <location>
        <begin position="1370"/>
        <end position="1732"/>
    </location>
</feature>
<feature type="compositionally biased region" description="Polar residues" evidence="1">
    <location>
        <begin position="1569"/>
        <end position="1581"/>
    </location>
</feature>
<name>A0A4W6C0J3_LATCA</name>
<feature type="compositionally biased region" description="Polar residues" evidence="1">
    <location>
        <begin position="282"/>
        <end position="316"/>
    </location>
</feature>
<feature type="compositionally biased region" description="Basic and acidic residues" evidence="1">
    <location>
        <begin position="1629"/>
        <end position="1658"/>
    </location>
</feature>
<feature type="compositionally biased region" description="Basic and acidic residues" evidence="1">
    <location>
        <begin position="1719"/>
        <end position="1732"/>
    </location>
</feature>
<feature type="compositionally biased region" description="Basic and acidic residues" evidence="1">
    <location>
        <begin position="1115"/>
        <end position="1130"/>
    </location>
</feature>
<feature type="region of interest" description="Disordered" evidence="1">
    <location>
        <begin position="454"/>
        <end position="1173"/>
    </location>
</feature>
<reference evidence="2" key="3">
    <citation type="submission" date="2025-09" db="UniProtKB">
        <authorList>
            <consortium name="Ensembl"/>
        </authorList>
    </citation>
    <scope>IDENTIFICATION</scope>
</reference>
<reference evidence="3" key="1">
    <citation type="submission" date="2015-09" db="EMBL/GenBank/DDBJ databases">
        <authorList>
            <person name="Sai Rama Sridatta P."/>
        </authorList>
    </citation>
    <scope>NUCLEOTIDE SEQUENCE [LARGE SCALE GENOMIC DNA]</scope>
</reference>
<feature type="compositionally biased region" description="Basic and acidic residues" evidence="1">
    <location>
        <begin position="466"/>
        <end position="485"/>
    </location>
</feature>
<feature type="compositionally biased region" description="Polar residues" evidence="1">
    <location>
        <begin position="1602"/>
        <end position="1619"/>
    </location>
</feature>
<feature type="compositionally biased region" description="Basic and acidic residues" evidence="1">
    <location>
        <begin position="1668"/>
        <end position="1681"/>
    </location>
</feature>
<proteinExistence type="predicted"/>
<evidence type="ECO:0000313" key="2">
    <source>
        <dbReference type="Ensembl" id="ENSLCAP00010006896.1"/>
    </source>
</evidence>
<feature type="region of interest" description="Disordered" evidence="1">
    <location>
        <begin position="1211"/>
        <end position="1266"/>
    </location>
</feature>
<feature type="compositionally biased region" description="Basic and acidic residues" evidence="1">
    <location>
        <begin position="1808"/>
        <end position="1822"/>
    </location>
</feature>
<dbReference type="Ensembl" id="ENSLCAT00010007078.1">
    <property type="protein sequence ID" value="ENSLCAP00010006896.1"/>
    <property type="gene ID" value="ENSLCAG00010003402.1"/>
</dbReference>
<feature type="compositionally biased region" description="Basic and acidic residues" evidence="1">
    <location>
        <begin position="1465"/>
        <end position="1491"/>
    </location>
</feature>
<feature type="compositionally biased region" description="Low complexity" evidence="1">
    <location>
        <begin position="511"/>
        <end position="528"/>
    </location>
</feature>
<feature type="compositionally biased region" description="Basic and acidic residues" evidence="1">
    <location>
        <begin position="1499"/>
        <end position="1528"/>
    </location>
</feature>
<evidence type="ECO:0000313" key="3">
    <source>
        <dbReference type="Proteomes" id="UP000314980"/>
    </source>
</evidence>
<feature type="compositionally biased region" description="Polar residues" evidence="1">
    <location>
        <begin position="946"/>
        <end position="963"/>
    </location>
</feature>
<dbReference type="Proteomes" id="UP000314980">
    <property type="component" value="Unassembled WGS sequence"/>
</dbReference>
<feature type="compositionally biased region" description="Polar residues" evidence="1">
    <location>
        <begin position="718"/>
        <end position="741"/>
    </location>
</feature>
<feature type="region of interest" description="Disordered" evidence="1">
    <location>
        <begin position="1"/>
        <end position="96"/>
    </location>
</feature>
<feature type="compositionally biased region" description="Basic and acidic residues" evidence="1">
    <location>
        <begin position="758"/>
        <end position="768"/>
    </location>
</feature>